<dbReference type="EMBL" id="JANBUP010000001">
    <property type="protein sequence ID" value="KAJ2814207.1"/>
    <property type="molecule type" value="Genomic_DNA"/>
</dbReference>
<evidence type="ECO:0000313" key="1">
    <source>
        <dbReference type="EMBL" id="KAJ2814207.1"/>
    </source>
</evidence>
<comment type="caution">
    <text evidence="1">The sequence shown here is derived from an EMBL/GenBank/DDBJ whole genome shotgun (WGS) entry which is preliminary data.</text>
</comment>
<accession>A0ACC1LT78</accession>
<name>A0ACC1LT78_9FUNG</name>
<keyword evidence="2" id="KW-1185">Reference proteome</keyword>
<sequence>MHVSKGKHRGINSSGRSGKGQQAVTEQFPELRDDSEAAAAAPPPPYYAGSGESSRRALGTAPVFTIGDDDDDTAGPDVVTYSAGRGAPRVPRASRAPRASKTSRAAQAPDDGERYYLPASFPGYTVVQLINQGGANEGHALLPRVGGRRLPPRGRSCCGRLCACLCFVFGALTLAALLCAGLMFARQMMGPSDWRCQNLLPHSDRHFTFGGPALRVESVEGITQTNVHFVNSAGVRAVIEASPGRMVDVEHSENVLRLRGNRAGPWWWQQGGCVRATLYVGAPPGNTTLKSLSIATGDGTLSAEGVEMGADTINVSLRNGGVGLRDLSVVGSLHISTTNGRIKATRVGAATTLDLWATNSPVDAANVTASQAITVQASNSHISVGALRAAHATLRTTNGRVTLHDVLVDDNLLIQTSNAAIEGGAGAAFVYARTSNARVGLRLEGRLRTVAVDATNGAIDVMARGFWGTFDVRTSNSRARVEGVMPVTFWESSTARKMGVYGDPMMGNITLTTSNARAALELV</sequence>
<evidence type="ECO:0000313" key="2">
    <source>
        <dbReference type="Proteomes" id="UP001140096"/>
    </source>
</evidence>
<gene>
    <name evidence="1" type="ORF">H4S07_000005</name>
</gene>
<organism evidence="1 2">
    <name type="scientific">Coemansia furcata</name>
    <dbReference type="NCBI Taxonomy" id="417177"/>
    <lineage>
        <taxon>Eukaryota</taxon>
        <taxon>Fungi</taxon>
        <taxon>Fungi incertae sedis</taxon>
        <taxon>Zoopagomycota</taxon>
        <taxon>Kickxellomycotina</taxon>
        <taxon>Kickxellomycetes</taxon>
        <taxon>Kickxellales</taxon>
        <taxon>Kickxellaceae</taxon>
        <taxon>Coemansia</taxon>
    </lineage>
</organism>
<protein>
    <submittedName>
        <fullName evidence="1">Uncharacterized protein</fullName>
    </submittedName>
</protein>
<reference evidence="1" key="1">
    <citation type="submission" date="2022-07" db="EMBL/GenBank/DDBJ databases">
        <title>Phylogenomic reconstructions and comparative analyses of Kickxellomycotina fungi.</title>
        <authorList>
            <person name="Reynolds N.K."/>
            <person name="Stajich J.E."/>
            <person name="Barry K."/>
            <person name="Grigoriev I.V."/>
            <person name="Crous P."/>
            <person name="Smith M.E."/>
        </authorList>
    </citation>
    <scope>NUCLEOTIDE SEQUENCE</scope>
    <source>
        <strain evidence="1">CBS 102833</strain>
    </source>
</reference>
<dbReference type="Proteomes" id="UP001140096">
    <property type="component" value="Unassembled WGS sequence"/>
</dbReference>
<proteinExistence type="predicted"/>